<reference evidence="10 11" key="1">
    <citation type="submission" date="2019-03" db="EMBL/GenBank/DDBJ databases">
        <title>Draft genome sequences of novel Actinobacteria.</title>
        <authorList>
            <person name="Sahin N."/>
            <person name="Ay H."/>
            <person name="Saygin H."/>
        </authorList>
    </citation>
    <scope>NUCLEOTIDE SEQUENCE [LARGE SCALE GENOMIC DNA]</scope>
    <source>
        <strain evidence="10 11">H3C3</strain>
    </source>
</reference>
<feature type="transmembrane region" description="Helical" evidence="8">
    <location>
        <begin position="386"/>
        <end position="411"/>
    </location>
</feature>
<dbReference type="PROSITE" id="PS50850">
    <property type="entry name" value="MFS"/>
    <property type="match status" value="1"/>
</dbReference>
<keyword evidence="2" id="KW-0813">Transport</keyword>
<dbReference type="GO" id="GO:0022857">
    <property type="term" value="F:transmembrane transporter activity"/>
    <property type="evidence" value="ECO:0007669"/>
    <property type="project" value="InterPro"/>
</dbReference>
<feature type="transmembrane region" description="Helical" evidence="8">
    <location>
        <begin position="213"/>
        <end position="234"/>
    </location>
</feature>
<feature type="transmembrane region" description="Helical" evidence="8">
    <location>
        <begin position="319"/>
        <end position="340"/>
    </location>
</feature>
<name>A0A4V6PF98_9ACTN</name>
<evidence type="ECO:0000256" key="1">
    <source>
        <dbReference type="ARBA" id="ARBA00004651"/>
    </source>
</evidence>
<feature type="transmembrane region" description="Helical" evidence="8">
    <location>
        <begin position="146"/>
        <end position="167"/>
    </location>
</feature>
<comment type="caution">
    <text evidence="10">The sequence shown here is derived from an EMBL/GenBank/DDBJ whole genome shotgun (WGS) entry which is preliminary data.</text>
</comment>
<dbReference type="InterPro" id="IPR036259">
    <property type="entry name" value="MFS_trans_sf"/>
</dbReference>
<evidence type="ECO:0000256" key="2">
    <source>
        <dbReference type="ARBA" id="ARBA00022448"/>
    </source>
</evidence>
<evidence type="ECO:0000256" key="4">
    <source>
        <dbReference type="ARBA" id="ARBA00022692"/>
    </source>
</evidence>
<feature type="transmembrane region" description="Helical" evidence="8">
    <location>
        <begin position="255"/>
        <end position="280"/>
    </location>
</feature>
<evidence type="ECO:0000256" key="6">
    <source>
        <dbReference type="ARBA" id="ARBA00023136"/>
    </source>
</evidence>
<keyword evidence="6 8" id="KW-0472">Membrane</keyword>
<feature type="transmembrane region" description="Helical" evidence="8">
    <location>
        <begin position="122"/>
        <end position="140"/>
    </location>
</feature>
<feature type="transmembrane region" description="Helical" evidence="8">
    <location>
        <begin position="286"/>
        <end position="307"/>
    </location>
</feature>
<dbReference type="AlphaFoldDB" id="A0A4V6PF98"/>
<dbReference type="InterPro" id="IPR020846">
    <property type="entry name" value="MFS_dom"/>
</dbReference>
<proteinExistence type="predicted"/>
<accession>A0A4V6PF98</accession>
<dbReference type="PANTHER" id="PTHR23517:SF2">
    <property type="entry name" value="MULTIDRUG RESISTANCE PROTEIN MDTH"/>
    <property type="match status" value="1"/>
</dbReference>
<dbReference type="PANTHER" id="PTHR23517">
    <property type="entry name" value="RESISTANCE PROTEIN MDTM, PUTATIVE-RELATED-RELATED"/>
    <property type="match status" value="1"/>
</dbReference>
<evidence type="ECO:0000256" key="3">
    <source>
        <dbReference type="ARBA" id="ARBA00022475"/>
    </source>
</evidence>
<feature type="transmembrane region" description="Helical" evidence="8">
    <location>
        <begin position="92"/>
        <end position="110"/>
    </location>
</feature>
<dbReference type="GO" id="GO:0005886">
    <property type="term" value="C:plasma membrane"/>
    <property type="evidence" value="ECO:0007669"/>
    <property type="project" value="UniProtKB-SubCell"/>
</dbReference>
<feature type="transmembrane region" description="Helical" evidence="8">
    <location>
        <begin position="55"/>
        <end position="80"/>
    </location>
</feature>
<dbReference type="OrthoDB" id="6803299at2"/>
<keyword evidence="3" id="KW-1003">Cell membrane</keyword>
<evidence type="ECO:0000259" key="9">
    <source>
        <dbReference type="PROSITE" id="PS50850"/>
    </source>
</evidence>
<feature type="transmembrane region" description="Helical" evidence="8">
    <location>
        <begin position="417"/>
        <end position="435"/>
    </location>
</feature>
<dbReference type="Proteomes" id="UP000294513">
    <property type="component" value="Unassembled WGS sequence"/>
</dbReference>
<dbReference type="SUPFAM" id="SSF103473">
    <property type="entry name" value="MFS general substrate transporter"/>
    <property type="match status" value="1"/>
</dbReference>
<dbReference type="EMBL" id="SMKU01000004">
    <property type="protein sequence ID" value="TDD96807.1"/>
    <property type="molecule type" value="Genomic_DNA"/>
</dbReference>
<feature type="domain" description="Major facilitator superfamily (MFS) profile" evidence="9">
    <location>
        <begin position="55"/>
        <end position="439"/>
    </location>
</feature>
<evidence type="ECO:0000256" key="8">
    <source>
        <dbReference type="SAM" id="Phobius"/>
    </source>
</evidence>
<feature type="region of interest" description="Disordered" evidence="7">
    <location>
        <begin position="436"/>
        <end position="460"/>
    </location>
</feature>
<feature type="transmembrane region" description="Helical" evidence="8">
    <location>
        <begin position="187"/>
        <end position="207"/>
    </location>
</feature>
<dbReference type="InterPro" id="IPR011701">
    <property type="entry name" value="MFS"/>
</dbReference>
<evidence type="ECO:0000313" key="11">
    <source>
        <dbReference type="Proteomes" id="UP000294513"/>
    </source>
</evidence>
<feature type="compositionally biased region" description="Low complexity" evidence="7">
    <location>
        <begin position="1"/>
        <end position="14"/>
    </location>
</feature>
<dbReference type="Gene3D" id="1.20.1250.20">
    <property type="entry name" value="MFS general substrate transporter like domains"/>
    <property type="match status" value="1"/>
</dbReference>
<keyword evidence="11" id="KW-1185">Reference proteome</keyword>
<gene>
    <name evidence="10" type="ORF">E1298_02155</name>
</gene>
<protein>
    <submittedName>
        <fullName evidence="10">MFS transporter</fullName>
    </submittedName>
</protein>
<evidence type="ECO:0000256" key="7">
    <source>
        <dbReference type="SAM" id="MobiDB-lite"/>
    </source>
</evidence>
<keyword evidence="5 8" id="KW-1133">Transmembrane helix</keyword>
<dbReference type="InterPro" id="IPR050171">
    <property type="entry name" value="MFS_Transporters"/>
</dbReference>
<feature type="transmembrane region" description="Helical" evidence="8">
    <location>
        <begin position="346"/>
        <end position="365"/>
    </location>
</feature>
<dbReference type="Pfam" id="PF07690">
    <property type="entry name" value="MFS_1"/>
    <property type="match status" value="1"/>
</dbReference>
<organism evidence="10 11">
    <name type="scientific">Actinomadura rubrisoli</name>
    <dbReference type="NCBI Taxonomy" id="2530368"/>
    <lineage>
        <taxon>Bacteria</taxon>
        <taxon>Bacillati</taxon>
        <taxon>Actinomycetota</taxon>
        <taxon>Actinomycetes</taxon>
        <taxon>Streptosporangiales</taxon>
        <taxon>Thermomonosporaceae</taxon>
        <taxon>Actinomadura</taxon>
    </lineage>
</organism>
<evidence type="ECO:0000256" key="5">
    <source>
        <dbReference type="ARBA" id="ARBA00022989"/>
    </source>
</evidence>
<evidence type="ECO:0000313" key="10">
    <source>
        <dbReference type="EMBL" id="TDD96807.1"/>
    </source>
</evidence>
<feature type="compositionally biased region" description="Basic residues" evidence="7">
    <location>
        <begin position="17"/>
        <end position="28"/>
    </location>
</feature>
<feature type="region of interest" description="Disordered" evidence="7">
    <location>
        <begin position="1"/>
        <end position="38"/>
    </location>
</feature>
<sequence length="460" mass="48580">MVGRRVPQRRVPPGGRRGSRPGRPRRRRDAGGTVRRPDRESTHLIASLLERVRAFLPWLLAAALVEWVGTGLFLAVSTVFFVKVVGLTPAQVGPGLTIAAVVAMAAVLPVGRLADRYGPRNVLVLINLMRAAATACFLLVHGWWGFLAVSVLIAVTDHAAPALIQALVGDLTGIDRRTRVLAVHRSVINVGLSIGGLSAGILLGVGLEHVFHVLLLADAAAFIAAAALLCKLPGRPSPRPRDALARWRVLRDTRLLALTAYDSVMCLWQPMLNIAFPLWLITRTDAPVSLVGILYATATVTCIILQYPISVRAGTPRQALHGYVLAGLCLATASLGLAAAPAVSGTATVAVLAAAVITLTIGELFQVGSAWTLSFEIAPPDQRTTYLAAFGLGRATGRAAGPLLMTGVVLALGEPGWILLAAVHAAAAVAPAIVAKRRHHQPPPRKPCTSPDRPTTTRRS</sequence>
<keyword evidence="4 8" id="KW-0812">Transmembrane</keyword>
<comment type="subcellular location">
    <subcellularLocation>
        <location evidence="1">Cell membrane</location>
        <topology evidence="1">Multi-pass membrane protein</topology>
    </subcellularLocation>
</comment>